<dbReference type="OrthoDB" id="5363652at2"/>
<dbReference type="InterPro" id="IPR017034">
    <property type="entry name" value="Abi_system_AbiD/AbiF"/>
</dbReference>
<proteinExistence type="predicted"/>
<dbReference type="eggNOG" id="COG4823">
    <property type="taxonomic scope" value="Bacteria"/>
</dbReference>
<comment type="caution">
    <text evidence="1">The sequence shown here is derived from an EMBL/GenBank/DDBJ whole genome shotgun (WGS) entry which is preliminary data.</text>
</comment>
<reference evidence="1 2" key="1">
    <citation type="journal article" date="2014" name="Antonie Van Leeuwenhoek">
        <title>Hyphomonas beringensis sp. nov. and Hyphomonas chukchiensis sp. nov., isolated from surface seawater of the Bering Sea and Chukchi Sea.</title>
        <authorList>
            <person name="Li C."/>
            <person name="Lai Q."/>
            <person name="Li G."/>
            <person name="Dong C."/>
            <person name="Wang J."/>
            <person name="Liao Y."/>
            <person name="Shao Z."/>
        </authorList>
    </citation>
    <scope>NUCLEOTIDE SEQUENCE [LARGE SCALE GENOMIC DNA]</scope>
    <source>
        <strain evidence="1 2">PS728</strain>
    </source>
</reference>
<evidence type="ECO:0000313" key="1">
    <source>
        <dbReference type="EMBL" id="KCZ99700.1"/>
    </source>
</evidence>
<evidence type="ECO:0000313" key="2">
    <source>
        <dbReference type="Proteomes" id="UP000027100"/>
    </source>
</evidence>
<dbReference type="RefSeq" id="WP_035595222.1">
    <property type="nucleotide sequence ID" value="NZ_ARYM01000004.1"/>
</dbReference>
<gene>
    <name evidence="1" type="ORF">HPO_04915</name>
</gene>
<dbReference type="Proteomes" id="UP000027100">
    <property type="component" value="Unassembled WGS sequence"/>
</dbReference>
<dbReference type="AlphaFoldDB" id="A0A062VLZ4"/>
<dbReference type="EMBL" id="ARYM01000004">
    <property type="protein sequence ID" value="KCZ99700.1"/>
    <property type="molecule type" value="Genomic_DNA"/>
</dbReference>
<keyword evidence="2" id="KW-1185">Reference proteome</keyword>
<name>A0A062VLZ4_9PROT</name>
<dbReference type="Pfam" id="PF07751">
    <property type="entry name" value="Abi_2"/>
    <property type="match status" value="1"/>
</dbReference>
<dbReference type="PATRIC" id="fig|1280954.3.peg.1006"/>
<accession>A0A062VLZ4</accession>
<protein>
    <submittedName>
        <fullName evidence="1">Abortive infection bacteriophage resistance protein Abi</fullName>
    </submittedName>
</protein>
<sequence>MRYQKPFLSIAQQIVQLEQRGLEIGDRLLATRALEQIGYYRLSAYWYAFREIREHRRTDAFLAGARLQDAVSLYIFDKKLRLLVLDAIERIEISLRTDIALTVGVHGGWAHRDARFVHPRFNKPNRRGQIPFQEWMSRLDKCESRSRDEFVTHFRTKYTTERFLPVWMSVEVWELGLLSHFLGGMRHGDITDISQRYGLSDAKLLPSWTRTFTFVRNVCAHHGRLWNRAMVDQPAFPRAGAIADFDHVVVSRPSQERLYGTLVILNYLVRQLNGGTEWHLRVRELLNSFPDSPLLSLNSAGFPQGWQQEAIWN</sequence>
<organism evidence="1 2">
    <name type="scientific">Hyphomonas polymorpha PS728</name>
    <dbReference type="NCBI Taxonomy" id="1280954"/>
    <lineage>
        <taxon>Bacteria</taxon>
        <taxon>Pseudomonadati</taxon>
        <taxon>Pseudomonadota</taxon>
        <taxon>Alphaproteobacteria</taxon>
        <taxon>Hyphomonadales</taxon>
        <taxon>Hyphomonadaceae</taxon>
        <taxon>Hyphomonas</taxon>
    </lineage>
</organism>
<dbReference type="PIRSF" id="PIRSF034934">
    <property type="entry name" value="AbiF_AbiD"/>
    <property type="match status" value="1"/>
</dbReference>
<dbReference type="InterPro" id="IPR011664">
    <property type="entry name" value="Abi_system_AbiD/AbiF-like"/>
</dbReference>